<protein>
    <submittedName>
        <fullName evidence="3">Hypothetical_protein</fullName>
    </submittedName>
</protein>
<feature type="signal peptide" evidence="1">
    <location>
        <begin position="1"/>
        <end position="24"/>
    </location>
</feature>
<keyword evidence="4" id="KW-1185">Reference proteome</keyword>
<evidence type="ECO:0000313" key="2">
    <source>
        <dbReference type="EMBL" id="CAI9920566.1"/>
    </source>
</evidence>
<proteinExistence type="predicted"/>
<gene>
    <name evidence="3" type="ORF">HINF_LOCUS46011</name>
    <name evidence="2" type="ORF">HINF_LOCUS8211</name>
</gene>
<evidence type="ECO:0000256" key="1">
    <source>
        <dbReference type="SAM" id="SignalP"/>
    </source>
</evidence>
<dbReference type="EMBL" id="CAXDID020000202">
    <property type="protein sequence ID" value="CAL6054331.1"/>
    <property type="molecule type" value="Genomic_DNA"/>
</dbReference>
<reference evidence="2" key="1">
    <citation type="submission" date="2023-06" db="EMBL/GenBank/DDBJ databases">
        <authorList>
            <person name="Kurt Z."/>
        </authorList>
    </citation>
    <scope>NUCLEOTIDE SEQUENCE</scope>
</reference>
<feature type="chain" id="PRO_5041650043" evidence="1">
    <location>
        <begin position="25"/>
        <end position="228"/>
    </location>
</feature>
<comment type="caution">
    <text evidence="2">The sequence shown here is derived from an EMBL/GenBank/DDBJ whole genome shotgun (WGS) entry which is preliminary data.</text>
</comment>
<keyword evidence="1" id="KW-0732">Signal</keyword>
<organism evidence="2">
    <name type="scientific">Hexamita inflata</name>
    <dbReference type="NCBI Taxonomy" id="28002"/>
    <lineage>
        <taxon>Eukaryota</taxon>
        <taxon>Metamonada</taxon>
        <taxon>Diplomonadida</taxon>
        <taxon>Hexamitidae</taxon>
        <taxon>Hexamitinae</taxon>
        <taxon>Hexamita</taxon>
    </lineage>
</organism>
<dbReference type="EMBL" id="CATOUU010000202">
    <property type="protein sequence ID" value="CAI9920566.1"/>
    <property type="molecule type" value="Genomic_DNA"/>
</dbReference>
<dbReference type="AlphaFoldDB" id="A0AA86NKD1"/>
<dbReference type="Proteomes" id="UP001642409">
    <property type="component" value="Unassembled WGS sequence"/>
</dbReference>
<evidence type="ECO:0000313" key="4">
    <source>
        <dbReference type="Proteomes" id="UP001642409"/>
    </source>
</evidence>
<name>A0AA86NKD1_9EUKA</name>
<evidence type="ECO:0000313" key="3">
    <source>
        <dbReference type="EMBL" id="CAL6054331.1"/>
    </source>
</evidence>
<reference evidence="3 4" key="2">
    <citation type="submission" date="2024-07" db="EMBL/GenBank/DDBJ databases">
        <authorList>
            <person name="Akdeniz Z."/>
        </authorList>
    </citation>
    <scope>NUCLEOTIDE SEQUENCE [LARGE SCALE GENOMIC DNA]</scope>
</reference>
<accession>A0AA86NKD1</accession>
<sequence>MPKKNRRFCLLSLVLAAFLGRGGGPRKVTRPNFEGWPSTHSWRWVWIYVILTNLVQISHFRQGLLNTSKIGSSSTSVSDSKRFSNLKSRFSWLLSAFQAFFYFVCWSSGEGLYRKLVCTFLSDSSSVNFRSVCVIFGIVSWNASTAHCSEMLVDVTNGSWLQIGHGHCWCFIRKYLTQPAQKLWPHSAETAPLSSPWQMLHDSVSLRLMLLEWVTENGWEDSVVCHFK</sequence>